<evidence type="ECO:0000256" key="22">
    <source>
        <dbReference type="ARBA" id="ARBA00023136"/>
    </source>
</evidence>
<dbReference type="InterPro" id="IPR033944">
    <property type="entry name" value="Cyt_c_oxase_su1_dom"/>
</dbReference>
<dbReference type="InterPro" id="IPR023615">
    <property type="entry name" value="Cyt_c_Oxase_su1_BS"/>
</dbReference>
<keyword evidence="9 24" id="KW-0813">Transport</keyword>
<dbReference type="GO" id="GO:0015990">
    <property type="term" value="P:electron transport coupled proton transport"/>
    <property type="evidence" value="ECO:0007669"/>
    <property type="project" value="TreeGrafter"/>
</dbReference>
<evidence type="ECO:0000256" key="24">
    <source>
        <dbReference type="RuleBase" id="RU000369"/>
    </source>
</evidence>
<feature type="transmembrane region" description="Helical" evidence="25">
    <location>
        <begin position="12"/>
        <end position="35"/>
    </location>
</feature>
<dbReference type="GO" id="GO:0046872">
    <property type="term" value="F:metal ion binding"/>
    <property type="evidence" value="ECO:0007669"/>
    <property type="project" value="UniProtKB-KW"/>
</dbReference>
<evidence type="ECO:0000256" key="19">
    <source>
        <dbReference type="ARBA" id="ARBA00023004"/>
    </source>
</evidence>
<comment type="function">
    <text evidence="24">Component of the cytochrome c oxidase, the last enzyme in the mitochondrial electron transport chain which drives oxidative phosphorylation. The respiratory chain contains 3 multisubunit complexes succinate dehydrogenase (complex II, CII), ubiquinol-cytochrome c oxidoreductase (cytochrome b-c1 complex, complex III, CIII) and cytochrome c oxidase (complex IV, CIV), that cooperate to transfer electrons derived from NADH and succinate to molecular oxygen, creating an electrochemical gradient over the inner membrane that drives transmembrane transport and the ATP synthase. Cytochrome c oxidase is the component of the respiratory chain that catalyzes the reduction of oxygen to water. Electrons originating from reduced cytochrome c in the intermembrane space (IMS) are transferred via the dinuclear copper A center (CU(A)) of subunit 2 and heme A of subunit 1 to the active site in subunit 1, a binuclear center (BNC) formed by heme A3 and copper B (CU(B)). The BNC reduces molecular oxygen to 2 water molecules using 4 electrons from cytochrome c in the IMS and 4 protons from the mitochondrial matrix.</text>
</comment>
<comment type="subunit">
    <text evidence="6">Component of the cytochrome c oxidase (complex IV, CIV), a multisubunit enzyme composed of a catalytic core of 3 subunits and several supernumerary subunits. The complex exists as a monomer or a dimer and forms supercomplexes (SCs) in the inner mitochondrial membrane with ubiquinol-cytochrome c oxidoreductase (cytochrome b-c1 complex, complex III, CIII).</text>
</comment>
<comment type="similarity">
    <text evidence="5 24">Belongs to the heme-copper respiratory oxidase family.</text>
</comment>
<comment type="cofactor">
    <cofactor evidence="2">
        <name>heme</name>
        <dbReference type="ChEBI" id="CHEBI:30413"/>
    </cofactor>
</comment>
<keyword evidence="21 24" id="KW-0496">Mitochondrion</keyword>
<evidence type="ECO:0000256" key="18">
    <source>
        <dbReference type="ARBA" id="ARBA00022989"/>
    </source>
</evidence>
<dbReference type="PANTHER" id="PTHR10422:SF18">
    <property type="entry name" value="CYTOCHROME C OXIDASE SUBUNIT 1"/>
    <property type="match status" value="1"/>
</dbReference>
<keyword evidence="18 25" id="KW-1133">Transmembrane helix</keyword>
<feature type="transmembrane region" description="Helical" evidence="25">
    <location>
        <begin position="301"/>
        <end position="323"/>
    </location>
</feature>
<evidence type="ECO:0000256" key="23">
    <source>
        <dbReference type="ARBA" id="ARBA00049512"/>
    </source>
</evidence>
<evidence type="ECO:0000256" key="12">
    <source>
        <dbReference type="ARBA" id="ARBA00022692"/>
    </source>
</evidence>
<gene>
    <name evidence="27" type="primary">COX1</name>
</gene>
<keyword evidence="13 24" id="KW-0479">Metal-binding</keyword>
<dbReference type="PANTHER" id="PTHR10422">
    <property type="entry name" value="CYTOCHROME C OXIDASE SUBUNIT 1"/>
    <property type="match status" value="1"/>
</dbReference>
<feature type="transmembrane region" description="Helical" evidence="25">
    <location>
        <begin position="270"/>
        <end position="289"/>
    </location>
</feature>
<evidence type="ECO:0000256" key="17">
    <source>
        <dbReference type="ARBA" id="ARBA00022982"/>
    </source>
</evidence>
<dbReference type="EMBL" id="HQ872008">
    <property type="protein sequence ID" value="ADY85992.1"/>
    <property type="molecule type" value="Genomic_DNA"/>
</dbReference>
<dbReference type="PROSITE" id="PS50855">
    <property type="entry name" value="COX1"/>
    <property type="match status" value="1"/>
</dbReference>
<feature type="domain" description="Cytochrome oxidase subunit I profile" evidence="26">
    <location>
        <begin position="1"/>
        <end position="510"/>
    </location>
</feature>
<evidence type="ECO:0000256" key="15">
    <source>
        <dbReference type="ARBA" id="ARBA00022842"/>
    </source>
</evidence>
<dbReference type="GO" id="GO:0004129">
    <property type="term" value="F:cytochrome-c oxidase activity"/>
    <property type="evidence" value="ECO:0007669"/>
    <property type="project" value="UniProtKB-EC"/>
</dbReference>
<dbReference type="PROSITE" id="PS00077">
    <property type="entry name" value="COX1_CUB"/>
    <property type="match status" value="1"/>
</dbReference>
<evidence type="ECO:0000256" key="7">
    <source>
        <dbReference type="ARBA" id="ARBA00012949"/>
    </source>
</evidence>
<feature type="transmembrane region" description="Helical" evidence="25">
    <location>
        <begin position="410"/>
        <end position="428"/>
    </location>
</feature>
<organism evidence="27">
    <name type="scientific">Fergusonina taylori</name>
    <name type="common">eucalypt gall-forming fly</name>
    <dbReference type="NCBI Taxonomy" id="991131"/>
    <lineage>
        <taxon>Eukaryota</taxon>
        <taxon>Metazoa</taxon>
        <taxon>Ecdysozoa</taxon>
        <taxon>Arthropoda</taxon>
        <taxon>Hexapoda</taxon>
        <taxon>Insecta</taxon>
        <taxon>Pterygota</taxon>
        <taxon>Neoptera</taxon>
        <taxon>Endopterygota</taxon>
        <taxon>Diptera</taxon>
        <taxon>Brachycera</taxon>
        <taxon>Muscomorpha</taxon>
        <taxon>Opomyzoidea</taxon>
        <taxon>Fergusoninidae</taxon>
        <taxon>Fergusonina</taxon>
    </lineage>
</organism>
<comment type="cofactor">
    <cofactor evidence="1">
        <name>Cu cation</name>
        <dbReference type="ChEBI" id="CHEBI:23378"/>
    </cofactor>
</comment>
<evidence type="ECO:0000256" key="10">
    <source>
        <dbReference type="ARBA" id="ARBA00022617"/>
    </source>
</evidence>
<geneLocation type="mitochondrion" evidence="27"/>
<dbReference type="CTD" id="4512"/>
<dbReference type="GO" id="GO:0006123">
    <property type="term" value="P:mitochondrial electron transport, cytochrome c to oxygen"/>
    <property type="evidence" value="ECO:0007669"/>
    <property type="project" value="TreeGrafter"/>
</dbReference>
<evidence type="ECO:0000256" key="13">
    <source>
        <dbReference type="ARBA" id="ARBA00022723"/>
    </source>
</evidence>
<dbReference type="InterPro" id="IPR036927">
    <property type="entry name" value="Cyt_c_oxase-like_su1_sf"/>
</dbReference>
<evidence type="ECO:0000256" key="2">
    <source>
        <dbReference type="ARBA" id="ARBA00001971"/>
    </source>
</evidence>
<dbReference type="InterPro" id="IPR023616">
    <property type="entry name" value="Cyt_c_oxase-like_su1_dom"/>
</dbReference>
<proteinExistence type="inferred from homology"/>
<evidence type="ECO:0000256" key="16">
    <source>
        <dbReference type="ARBA" id="ARBA00022967"/>
    </source>
</evidence>
<evidence type="ECO:0000313" key="27">
    <source>
        <dbReference type="EMBL" id="ADY85992.1"/>
    </source>
</evidence>
<feature type="transmembrane region" description="Helical" evidence="25">
    <location>
        <begin position="448"/>
        <end position="471"/>
    </location>
</feature>
<keyword evidence="20 24" id="KW-0186">Copper</keyword>
<keyword evidence="15" id="KW-0460">Magnesium</keyword>
<dbReference type="FunFam" id="1.20.210.10:FF:000001">
    <property type="entry name" value="Cytochrome c oxidase subunit 1"/>
    <property type="match status" value="1"/>
</dbReference>
<comment type="pathway">
    <text evidence="4 24">Energy metabolism; oxidative phosphorylation.</text>
</comment>
<dbReference type="InterPro" id="IPR000883">
    <property type="entry name" value="Cyt_C_Oxase_1"/>
</dbReference>
<dbReference type="Gene3D" id="1.20.210.10">
    <property type="entry name" value="Cytochrome c oxidase-like, subunit I domain"/>
    <property type="match status" value="1"/>
</dbReference>
<keyword evidence="14 24" id="KW-0999">Mitochondrion inner membrane</keyword>
<dbReference type="PRINTS" id="PR01165">
    <property type="entry name" value="CYCOXIDASEI"/>
</dbReference>
<feature type="transmembrane region" description="Helical" evidence="25">
    <location>
        <begin position="144"/>
        <end position="169"/>
    </location>
</feature>
<evidence type="ECO:0000256" key="11">
    <source>
        <dbReference type="ARBA" id="ARBA00022660"/>
    </source>
</evidence>
<keyword evidence="11 24" id="KW-0679">Respiratory chain</keyword>
<evidence type="ECO:0000256" key="6">
    <source>
        <dbReference type="ARBA" id="ARBA00011164"/>
    </source>
</evidence>
<evidence type="ECO:0000259" key="26">
    <source>
        <dbReference type="PROSITE" id="PS50855"/>
    </source>
</evidence>
<feature type="transmembrane region" description="Helical" evidence="25">
    <location>
        <begin position="55"/>
        <end position="81"/>
    </location>
</feature>
<evidence type="ECO:0000256" key="14">
    <source>
        <dbReference type="ARBA" id="ARBA00022792"/>
    </source>
</evidence>
<reference evidence="27" key="1">
    <citation type="journal article" date="2011" name="Mitochondrial DNA">
        <title>The complete mitochondrial genome of the gall-forming fly, Fergusonina taylori Nelson and Yeates (Diptera: Fergusoninidae).</title>
        <authorList>
            <person name="Nelson L.A."/>
            <person name="Cameron S.L."/>
            <person name="Yeates D.K."/>
        </authorList>
    </citation>
    <scope>NUCLEOTIDE SEQUENCE</scope>
</reference>
<keyword evidence="10 24" id="KW-0349">Heme</keyword>
<feature type="transmembrane region" description="Helical" evidence="25">
    <location>
        <begin position="228"/>
        <end position="249"/>
    </location>
</feature>
<evidence type="ECO:0000256" key="4">
    <source>
        <dbReference type="ARBA" id="ARBA00004673"/>
    </source>
</evidence>
<dbReference type="RefSeq" id="YP_005255125.1">
    <property type="nucleotide sequence ID" value="NC_016865.1"/>
</dbReference>
<keyword evidence="17 24" id="KW-0249">Electron transport</keyword>
<dbReference type="UniPathway" id="UPA00705"/>
<feature type="transmembrane region" description="Helical" evidence="25">
    <location>
        <begin position="335"/>
        <end position="357"/>
    </location>
</feature>
<comment type="catalytic activity">
    <reaction evidence="23">
        <text>4 Fe(II)-[cytochrome c] + O2 + 8 H(+)(in) = 4 Fe(III)-[cytochrome c] + 2 H2O + 4 H(+)(out)</text>
        <dbReference type="Rhea" id="RHEA:11436"/>
        <dbReference type="Rhea" id="RHEA-COMP:10350"/>
        <dbReference type="Rhea" id="RHEA-COMP:14399"/>
        <dbReference type="ChEBI" id="CHEBI:15377"/>
        <dbReference type="ChEBI" id="CHEBI:15378"/>
        <dbReference type="ChEBI" id="CHEBI:15379"/>
        <dbReference type="ChEBI" id="CHEBI:29033"/>
        <dbReference type="ChEBI" id="CHEBI:29034"/>
        <dbReference type="EC" id="7.1.1.9"/>
    </reaction>
    <physiologicalReaction direction="left-to-right" evidence="23">
        <dbReference type="Rhea" id="RHEA:11437"/>
    </physiologicalReaction>
</comment>
<protein>
    <recommendedName>
        <fullName evidence="8 24">Cytochrome c oxidase subunit 1</fullName>
        <ecNumber evidence="7 24">7.1.1.9</ecNumber>
    </recommendedName>
</protein>
<comment type="subcellular location">
    <subcellularLocation>
        <location evidence="3 24">Mitochondrion inner membrane</location>
        <topology evidence="3 24">Multi-pass membrane protein</topology>
    </subcellularLocation>
</comment>
<dbReference type="EC" id="7.1.1.9" evidence="7 24"/>
<dbReference type="CDD" id="cd01663">
    <property type="entry name" value="Cyt_c_Oxidase_I"/>
    <property type="match status" value="1"/>
</dbReference>
<dbReference type="GO" id="GO:0045277">
    <property type="term" value="C:respiratory chain complex IV"/>
    <property type="evidence" value="ECO:0007669"/>
    <property type="project" value="InterPro"/>
</dbReference>
<evidence type="ECO:0000256" key="21">
    <source>
        <dbReference type="ARBA" id="ARBA00023128"/>
    </source>
</evidence>
<evidence type="ECO:0000256" key="3">
    <source>
        <dbReference type="ARBA" id="ARBA00004448"/>
    </source>
</evidence>
<evidence type="ECO:0000256" key="1">
    <source>
        <dbReference type="ARBA" id="ARBA00001935"/>
    </source>
</evidence>
<accession>H6TDM6</accession>
<evidence type="ECO:0000256" key="5">
    <source>
        <dbReference type="ARBA" id="ARBA00009578"/>
    </source>
</evidence>
<dbReference type="GO" id="GO:0005743">
    <property type="term" value="C:mitochondrial inner membrane"/>
    <property type="evidence" value="ECO:0007669"/>
    <property type="project" value="UniProtKB-SubCell"/>
</dbReference>
<feature type="transmembrane region" description="Helical" evidence="25">
    <location>
        <begin position="377"/>
        <end position="398"/>
    </location>
</feature>
<feature type="transmembrane region" description="Helical" evidence="25">
    <location>
        <begin position="102"/>
        <end position="124"/>
    </location>
</feature>
<feature type="transmembrane region" description="Helical" evidence="25">
    <location>
        <begin position="181"/>
        <end position="208"/>
    </location>
</feature>
<keyword evidence="19 24" id="KW-0408">Iron</keyword>
<evidence type="ECO:0000256" key="20">
    <source>
        <dbReference type="ARBA" id="ARBA00023008"/>
    </source>
</evidence>
<sequence length="511" mass="56854">MQQWLFSTNHKNIGTLYFIFGAWSGMVGTSLSILIRSELGHPGYVIGDDQIYNVIVTAHAFIMIFFMVMPMMIGGFGNWLVPLMLGAPDMAFPRMNNMSFWFLPPSLTLLLASSLVNNGAGTGWTVYPPLSSIIAHGGASVDLAIFSLHLAGISSILGAVNFITTIINMRAIGISYDRMPLFVWSVLITAFLLLLSLPVLAGAITMLLTDRNLNTSFFDPAGGGDPILYQHLFWFFGHPEVYILILPGFGMISHIISQESGKKETFGSLGMIYAMLSIGLLGFIVWAHHMFTVGMDVDTRAYFTSATMIIAVPTGIKIFSWLATLHGTKLSFSPAILWALGFVFLFTIGGLTGVILANSSLDIILHDTYYVVAHFHYVLSMGAVFAIMSGFIHWYPLFTGLTLNEKWLKTQFTTMFIGVNLTFFPQHFLGLAGMPRRYSDYPDAYTLWNIISSIGSMISFLSIIFFIMIIWESMILQRLVLYPIQLNSSIEWYQNTPPSEHSYSELPILSN</sequence>
<keyword evidence="16" id="KW-1278">Translocase</keyword>
<dbReference type="GeneID" id="11669621"/>
<keyword evidence="22 24" id="KW-0472">Membrane</keyword>
<name>H6TDM6_9MUSC</name>
<evidence type="ECO:0000256" key="9">
    <source>
        <dbReference type="ARBA" id="ARBA00022448"/>
    </source>
</evidence>
<dbReference type="Pfam" id="PF00115">
    <property type="entry name" value="COX1"/>
    <property type="match status" value="1"/>
</dbReference>
<dbReference type="AlphaFoldDB" id="H6TDM6"/>
<dbReference type="GO" id="GO:0020037">
    <property type="term" value="F:heme binding"/>
    <property type="evidence" value="ECO:0007669"/>
    <property type="project" value="InterPro"/>
</dbReference>
<evidence type="ECO:0000256" key="25">
    <source>
        <dbReference type="SAM" id="Phobius"/>
    </source>
</evidence>
<keyword evidence="12 24" id="KW-0812">Transmembrane</keyword>
<dbReference type="SUPFAM" id="SSF81442">
    <property type="entry name" value="Cytochrome c oxidase subunit I-like"/>
    <property type="match status" value="1"/>
</dbReference>
<evidence type="ECO:0000256" key="8">
    <source>
        <dbReference type="ARBA" id="ARBA00015947"/>
    </source>
</evidence>